<keyword evidence="3" id="KW-1185">Reference proteome</keyword>
<keyword evidence="1" id="KW-0732">Signal</keyword>
<comment type="caution">
    <text evidence="2">The sequence shown here is derived from an EMBL/GenBank/DDBJ whole genome shotgun (WGS) entry which is preliminary data.</text>
</comment>
<dbReference type="AlphaFoldDB" id="A0A1Q9DD70"/>
<dbReference type="OrthoDB" id="10543927at2759"/>
<dbReference type="EMBL" id="LSRX01000593">
    <property type="protein sequence ID" value="OLP93163.1"/>
    <property type="molecule type" value="Genomic_DNA"/>
</dbReference>
<evidence type="ECO:0000313" key="2">
    <source>
        <dbReference type="EMBL" id="OLP93163.1"/>
    </source>
</evidence>
<evidence type="ECO:0000313" key="3">
    <source>
        <dbReference type="Proteomes" id="UP000186817"/>
    </source>
</evidence>
<organism evidence="2 3">
    <name type="scientific">Symbiodinium microadriaticum</name>
    <name type="common">Dinoflagellate</name>
    <name type="synonym">Zooxanthella microadriatica</name>
    <dbReference type="NCBI Taxonomy" id="2951"/>
    <lineage>
        <taxon>Eukaryota</taxon>
        <taxon>Sar</taxon>
        <taxon>Alveolata</taxon>
        <taxon>Dinophyceae</taxon>
        <taxon>Suessiales</taxon>
        <taxon>Symbiodiniaceae</taxon>
        <taxon>Symbiodinium</taxon>
    </lineage>
</organism>
<feature type="chain" id="PRO_5012751157" evidence="1">
    <location>
        <begin position="26"/>
        <end position="323"/>
    </location>
</feature>
<dbReference type="Proteomes" id="UP000186817">
    <property type="component" value="Unassembled WGS sequence"/>
</dbReference>
<evidence type="ECO:0000256" key="1">
    <source>
        <dbReference type="SAM" id="SignalP"/>
    </source>
</evidence>
<accession>A0A1Q9DD70</accession>
<proteinExistence type="predicted"/>
<reference evidence="2 3" key="1">
    <citation type="submission" date="2016-02" db="EMBL/GenBank/DDBJ databases">
        <title>Genome analysis of coral dinoflagellate symbionts highlights evolutionary adaptations to a symbiotic lifestyle.</title>
        <authorList>
            <person name="Aranda M."/>
            <person name="Li Y."/>
            <person name="Liew Y.J."/>
            <person name="Baumgarten S."/>
            <person name="Simakov O."/>
            <person name="Wilson M."/>
            <person name="Piel J."/>
            <person name="Ashoor H."/>
            <person name="Bougouffa S."/>
            <person name="Bajic V.B."/>
            <person name="Ryu T."/>
            <person name="Ravasi T."/>
            <person name="Bayer T."/>
            <person name="Micklem G."/>
            <person name="Kim H."/>
            <person name="Bhak J."/>
            <person name="Lajeunesse T.C."/>
            <person name="Voolstra C.R."/>
        </authorList>
    </citation>
    <scope>NUCLEOTIDE SEQUENCE [LARGE SCALE GENOMIC DNA]</scope>
    <source>
        <strain evidence="2 3">CCMP2467</strain>
    </source>
</reference>
<protein>
    <submittedName>
        <fullName evidence="2">Uncharacterized protein</fullName>
    </submittedName>
</protein>
<sequence length="323" mass="36402">MVRNKRAGLMPGWLLLPLDIIKVFAVERVEPREGLDQAPRVEYLQSLRSVLTIEPLWLNYDDVHGRLGKPTGNLIINVINARMAREGEASHACGEDLIRLCPPNVLLRSLFVIPLSFDDKVELVLSLQRAVDCRGLLSDSQYRFVFVAMIAMLAPHLATEAQCTDILSRSKERHNIRGVQYGEAMHICDILVDEHAELDMQAFAMPMELLKNPYHDQHATGPVEDSNRAMGWRCWSRNSGTFFMAQKTLPCSGQQVDVLVTNYVSPPLMLLFGWRDAGRYISVSPARLAFLLDVPVSEAFLALFPAAVTNRIPGFLWYTQRNA</sequence>
<name>A0A1Q9DD70_SYMMI</name>
<feature type="signal peptide" evidence="1">
    <location>
        <begin position="1"/>
        <end position="25"/>
    </location>
</feature>
<gene>
    <name evidence="2" type="ORF">AK812_SmicGene24974</name>
</gene>